<organism evidence="1 2">
    <name type="scientific">Pocillopora damicornis</name>
    <name type="common">Cauliflower coral</name>
    <name type="synonym">Millepora damicornis</name>
    <dbReference type="NCBI Taxonomy" id="46731"/>
    <lineage>
        <taxon>Eukaryota</taxon>
        <taxon>Metazoa</taxon>
        <taxon>Cnidaria</taxon>
        <taxon>Anthozoa</taxon>
        <taxon>Hexacorallia</taxon>
        <taxon>Scleractinia</taxon>
        <taxon>Astrocoeniina</taxon>
        <taxon>Pocilloporidae</taxon>
        <taxon>Pocillopora</taxon>
    </lineage>
</organism>
<sequence>WSPNRLLLEFTLSNCLEGGFPRVFPCSKDDDASSQLTTNTKKAITLNEENTYFPWGALGGICTTRSLSAEKNANTKATEYITFGFSLAEIKPVKLVVKSYAATREKKIGGEKMVERESALGSGSQMKERKRMHNFSAYEIEVITNNVKKNLDLIQSKLANAVTNK</sequence>
<evidence type="ECO:0000313" key="2">
    <source>
        <dbReference type="Proteomes" id="UP000275408"/>
    </source>
</evidence>
<name>A0A3M6V320_POCDA</name>
<feature type="non-terminal residue" evidence="1">
    <location>
        <position position="1"/>
    </location>
</feature>
<dbReference type="AlphaFoldDB" id="A0A3M6V320"/>
<keyword evidence="2" id="KW-1185">Reference proteome</keyword>
<dbReference type="Proteomes" id="UP000275408">
    <property type="component" value="Unassembled WGS sequence"/>
</dbReference>
<dbReference type="EMBL" id="RCHS01000224">
    <property type="protein sequence ID" value="RMX60204.1"/>
    <property type="molecule type" value="Genomic_DNA"/>
</dbReference>
<comment type="caution">
    <text evidence="1">The sequence shown here is derived from an EMBL/GenBank/DDBJ whole genome shotgun (WGS) entry which is preliminary data.</text>
</comment>
<reference evidence="1 2" key="1">
    <citation type="journal article" date="2018" name="Sci. Rep.">
        <title>Comparative analysis of the Pocillopora damicornis genome highlights role of immune system in coral evolution.</title>
        <authorList>
            <person name="Cunning R."/>
            <person name="Bay R.A."/>
            <person name="Gillette P."/>
            <person name="Baker A.C."/>
            <person name="Traylor-Knowles N."/>
        </authorList>
    </citation>
    <scope>NUCLEOTIDE SEQUENCE [LARGE SCALE GENOMIC DNA]</scope>
    <source>
        <strain evidence="1">RSMAS</strain>
        <tissue evidence="1">Whole animal</tissue>
    </source>
</reference>
<gene>
    <name evidence="1" type="ORF">pdam_00024109</name>
</gene>
<feature type="non-terminal residue" evidence="1">
    <location>
        <position position="165"/>
    </location>
</feature>
<proteinExistence type="predicted"/>
<protein>
    <submittedName>
        <fullName evidence="1">Uncharacterized protein</fullName>
    </submittedName>
</protein>
<evidence type="ECO:0000313" key="1">
    <source>
        <dbReference type="EMBL" id="RMX60204.1"/>
    </source>
</evidence>
<accession>A0A3M6V320</accession>